<evidence type="ECO:0000313" key="4">
    <source>
        <dbReference type="Proteomes" id="UP001519363"/>
    </source>
</evidence>
<keyword evidence="4" id="KW-1185">Reference proteome</keyword>
<comment type="caution">
    <text evidence="3">The sequence shown here is derived from an EMBL/GenBank/DDBJ whole genome shotgun (WGS) entry which is preliminary data.</text>
</comment>
<dbReference type="EMBL" id="JAGIOO010000001">
    <property type="protein sequence ID" value="MBP2475774.1"/>
    <property type="molecule type" value="Genomic_DNA"/>
</dbReference>
<evidence type="ECO:0000256" key="1">
    <source>
        <dbReference type="SAM" id="MobiDB-lite"/>
    </source>
</evidence>
<keyword evidence="2" id="KW-1133">Transmembrane helix</keyword>
<protein>
    <submittedName>
        <fullName evidence="3">Uncharacterized protein</fullName>
    </submittedName>
</protein>
<dbReference type="RefSeq" id="WP_086780551.1">
    <property type="nucleotide sequence ID" value="NZ_JAGIOO010000001.1"/>
</dbReference>
<proteinExistence type="predicted"/>
<feature type="transmembrane region" description="Helical" evidence="2">
    <location>
        <begin position="41"/>
        <end position="64"/>
    </location>
</feature>
<keyword evidence="2" id="KW-0472">Membrane</keyword>
<name>A0ABS5AGR4_9PSEU</name>
<sequence>MDEHKLADAFRDAVREVPPPSFGEQDVVQASHRASARQRRLVLSGSAFGVVLLAGGTLAVSTLFGPSSDPQIASGASTTAQEGTVLGGEATPFSDQQDEPRSPQGSGSAKPPIPPSTSKQGEVPGGGGPSTAGTEGCGLADRDLAAALAAEIPAARTLTAEQVPAGYCTSGARGAAVSTPEGKLMVVLAPSAGAPLDRDVHTFEQDGLRGVTMNTPKGAPLTVYSLAAKPGKAGPFGDDLARLVKALSDKF</sequence>
<evidence type="ECO:0000313" key="3">
    <source>
        <dbReference type="EMBL" id="MBP2475774.1"/>
    </source>
</evidence>
<keyword evidence="2" id="KW-0812">Transmembrane</keyword>
<evidence type="ECO:0000256" key="2">
    <source>
        <dbReference type="SAM" id="Phobius"/>
    </source>
</evidence>
<gene>
    <name evidence="3" type="ORF">JOF53_004646</name>
</gene>
<dbReference type="Proteomes" id="UP001519363">
    <property type="component" value="Unassembled WGS sequence"/>
</dbReference>
<feature type="region of interest" description="Disordered" evidence="1">
    <location>
        <begin position="86"/>
        <end position="137"/>
    </location>
</feature>
<accession>A0ABS5AGR4</accession>
<organism evidence="3 4">
    <name type="scientific">Crossiella equi</name>
    <dbReference type="NCBI Taxonomy" id="130796"/>
    <lineage>
        <taxon>Bacteria</taxon>
        <taxon>Bacillati</taxon>
        <taxon>Actinomycetota</taxon>
        <taxon>Actinomycetes</taxon>
        <taxon>Pseudonocardiales</taxon>
        <taxon>Pseudonocardiaceae</taxon>
        <taxon>Crossiella</taxon>
    </lineage>
</organism>
<reference evidence="3 4" key="1">
    <citation type="submission" date="2021-03" db="EMBL/GenBank/DDBJ databases">
        <title>Sequencing the genomes of 1000 actinobacteria strains.</title>
        <authorList>
            <person name="Klenk H.-P."/>
        </authorList>
    </citation>
    <scope>NUCLEOTIDE SEQUENCE [LARGE SCALE GENOMIC DNA]</scope>
    <source>
        <strain evidence="3 4">DSM 44580</strain>
    </source>
</reference>